<dbReference type="Proteomes" id="UP001139286">
    <property type="component" value="Unassembled WGS sequence"/>
</dbReference>
<reference evidence="1" key="1">
    <citation type="submission" date="2021-10" db="EMBL/GenBank/DDBJ databases">
        <title>Tamlana sargassums sp. nov., and Tamlana laminarinivorans sp. nov., two new bacteria isolated from the brown alga.</title>
        <authorList>
            <person name="Li J."/>
        </authorList>
    </citation>
    <scope>NUCLEOTIDE SEQUENCE</scope>
    <source>
        <strain evidence="1">62-3</strain>
    </source>
</reference>
<gene>
    <name evidence="1" type="ORF">LG651_09445</name>
</gene>
<keyword evidence="2" id="KW-1185">Reference proteome</keyword>
<comment type="caution">
    <text evidence="1">The sequence shown here is derived from an EMBL/GenBank/DDBJ whole genome shotgun (WGS) entry which is preliminary data.</text>
</comment>
<sequence length="154" mass="17697">MVPITEAINSGLWLYCEYEGYNEIIKFRIKINSFRKLNLSEIDNPDKIEMLDSDANLMLMEVDVVNLVKETKNSDKLVGNLILTDQDEFNFPIFSDVHLCWGSNFAKKSRLNRFFSEQLIPKIKTKGSLIFQLPDDDDAVYTIGVKNNGIVQEV</sequence>
<proteinExistence type="predicted"/>
<name>A0A9X1L752_9FLAO</name>
<evidence type="ECO:0000313" key="2">
    <source>
        <dbReference type="Proteomes" id="UP001139286"/>
    </source>
</evidence>
<organism evidence="1 2">
    <name type="scientific">Neotamlana sargassicola</name>
    <dbReference type="NCBI Taxonomy" id="2883125"/>
    <lineage>
        <taxon>Bacteria</taxon>
        <taxon>Pseudomonadati</taxon>
        <taxon>Bacteroidota</taxon>
        <taxon>Flavobacteriia</taxon>
        <taxon>Flavobacteriales</taxon>
        <taxon>Flavobacteriaceae</taxon>
        <taxon>Neotamlana</taxon>
    </lineage>
</organism>
<dbReference type="AlphaFoldDB" id="A0A9X1L752"/>
<dbReference type="RefSeq" id="WP_226695885.1">
    <property type="nucleotide sequence ID" value="NZ_JAJAPX010000003.1"/>
</dbReference>
<accession>A0A9X1L752</accession>
<evidence type="ECO:0000313" key="1">
    <source>
        <dbReference type="EMBL" id="MCB4808476.1"/>
    </source>
</evidence>
<protein>
    <submittedName>
        <fullName evidence="1">Uncharacterized protein</fullName>
    </submittedName>
</protein>
<dbReference type="EMBL" id="JAJAPX010000003">
    <property type="protein sequence ID" value="MCB4808476.1"/>
    <property type="molecule type" value="Genomic_DNA"/>
</dbReference>